<protein>
    <submittedName>
        <fullName evidence="3">Acetyltransferase</fullName>
    </submittedName>
</protein>
<sequence>MTAPATGDLLVVGAGGFARETAQAVRDAAAADLAAGRTPRWRLAGHLDDDPALHGTDVDGTPVLGGCDLVHGHPDAQVVVCAGSPRDQAVRARLVRRLALPDSRYATVVHPTAAVSASSAAGPGTVLLAHCVLTAAVRVGAHVAVMPHTVLTHDDTVADFATLASGVRLGGGVRIGRGAYVGAGALVREHTAVGAWSLTGMGSTVLGDVPPGEVWAGSPARRLRDAGPPALAELRRGEPRHAPGEASPPPHAPHTGRGPQTPMGSTHA</sequence>
<evidence type="ECO:0000313" key="3">
    <source>
        <dbReference type="EMBL" id="AXE24959.1"/>
    </source>
</evidence>
<dbReference type="AlphaFoldDB" id="A0A344U238"/>
<dbReference type="SUPFAM" id="SSF51161">
    <property type="entry name" value="Trimeric LpxA-like enzymes"/>
    <property type="match status" value="1"/>
</dbReference>
<evidence type="ECO:0000256" key="2">
    <source>
        <dbReference type="SAM" id="MobiDB-lite"/>
    </source>
</evidence>
<proteinExistence type="predicted"/>
<dbReference type="CDD" id="cd03360">
    <property type="entry name" value="LbH_AT_putative"/>
    <property type="match status" value="1"/>
</dbReference>
<dbReference type="PANTHER" id="PTHR43300">
    <property type="entry name" value="ACETYLTRANSFERASE"/>
    <property type="match status" value="1"/>
</dbReference>
<evidence type="ECO:0000256" key="1">
    <source>
        <dbReference type="PIRSR" id="PIRSR620019-1"/>
    </source>
</evidence>
<dbReference type="NCBIfam" id="TIGR03570">
    <property type="entry name" value="NeuD_NnaD"/>
    <property type="match status" value="1"/>
</dbReference>
<dbReference type="Gene3D" id="3.40.50.20">
    <property type="match status" value="1"/>
</dbReference>
<feature type="active site" description="Proton acceptor" evidence="1">
    <location>
        <position position="153"/>
    </location>
</feature>
<dbReference type="PANTHER" id="PTHR43300:SF7">
    <property type="entry name" value="UDP-N-ACETYLBACILLOSAMINE N-ACETYLTRANSFERASE"/>
    <property type="match status" value="1"/>
</dbReference>
<accession>A0A344U238</accession>
<dbReference type="InterPro" id="IPR050179">
    <property type="entry name" value="Trans_hexapeptide_repeat"/>
</dbReference>
<keyword evidence="3" id="KW-0808">Transferase</keyword>
<dbReference type="EMBL" id="CP030862">
    <property type="protein sequence ID" value="AXE24959.1"/>
    <property type="molecule type" value="Genomic_DNA"/>
</dbReference>
<feature type="region of interest" description="Disordered" evidence="2">
    <location>
        <begin position="234"/>
        <end position="268"/>
    </location>
</feature>
<name>A0A344U238_9ACTN</name>
<reference evidence="3 4" key="1">
    <citation type="submission" date="2018-01" db="EMBL/GenBank/DDBJ databases">
        <title>Draft genome Sequence of streptomyces globosus LZH-48.</title>
        <authorList>
            <person name="Ran K."/>
            <person name="Li Z."/>
            <person name="Wei S."/>
            <person name="Dong R."/>
        </authorList>
    </citation>
    <scope>NUCLEOTIDE SEQUENCE [LARGE SCALE GENOMIC DNA]</scope>
    <source>
        <strain evidence="3 4">LZH-48</strain>
    </source>
</reference>
<dbReference type="Proteomes" id="UP000252004">
    <property type="component" value="Chromosome"/>
</dbReference>
<feature type="site" description="Increases basicity of active site His" evidence="1">
    <location>
        <position position="154"/>
    </location>
</feature>
<keyword evidence="4" id="KW-1185">Reference proteome</keyword>
<organism evidence="3 4">
    <name type="scientific">Streptomyces globosus</name>
    <dbReference type="NCBI Taxonomy" id="68209"/>
    <lineage>
        <taxon>Bacteria</taxon>
        <taxon>Bacillati</taxon>
        <taxon>Actinomycetota</taxon>
        <taxon>Actinomycetes</taxon>
        <taxon>Kitasatosporales</taxon>
        <taxon>Streptomycetaceae</taxon>
        <taxon>Streptomyces</taxon>
    </lineage>
</organism>
<gene>
    <name evidence="3" type="ORF">C0216_17230</name>
</gene>
<feature type="compositionally biased region" description="Basic and acidic residues" evidence="2">
    <location>
        <begin position="234"/>
        <end position="243"/>
    </location>
</feature>
<dbReference type="GO" id="GO:0016740">
    <property type="term" value="F:transferase activity"/>
    <property type="evidence" value="ECO:0007669"/>
    <property type="project" value="UniProtKB-KW"/>
</dbReference>
<dbReference type="InterPro" id="IPR020019">
    <property type="entry name" value="AcTrfase_PglD-like"/>
</dbReference>
<dbReference type="KEGG" id="sgz:C0216_17230"/>
<dbReference type="InterPro" id="IPR011004">
    <property type="entry name" value="Trimer_LpxA-like_sf"/>
</dbReference>
<dbReference type="OrthoDB" id="3697257at2"/>
<evidence type="ECO:0000313" key="4">
    <source>
        <dbReference type="Proteomes" id="UP000252004"/>
    </source>
</evidence>
<dbReference type="RefSeq" id="WP_114056148.1">
    <property type="nucleotide sequence ID" value="NZ_CP030862.1"/>
</dbReference>
<dbReference type="Gene3D" id="2.160.10.10">
    <property type="entry name" value="Hexapeptide repeat proteins"/>
    <property type="match status" value="1"/>
</dbReference>